<organism evidence="5">
    <name type="scientific">Arcella intermedia</name>
    <dbReference type="NCBI Taxonomy" id="1963864"/>
    <lineage>
        <taxon>Eukaryota</taxon>
        <taxon>Amoebozoa</taxon>
        <taxon>Tubulinea</taxon>
        <taxon>Elardia</taxon>
        <taxon>Arcellinida</taxon>
        <taxon>Sphaerothecina</taxon>
        <taxon>Arcellidae</taxon>
        <taxon>Arcella</taxon>
    </lineage>
</organism>
<dbReference type="Gene3D" id="1.25.40.630">
    <property type="match status" value="1"/>
</dbReference>
<dbReference type="PANTHER" id="PTHR45735:SF2">
    <property type="entry name" value="CLEAVAGE STIMULATION FACTOR SUBUNIT 2"/>
    <property type="match status" value="1"/>
</dbReference>
<dbReference type="AlphaFoldDB" id="A0A6B2LCA6"/>
<evidence type="ECO:0000256" key="2">
    <source>
        <dbReference type="ARBA" id="ARBA00023242"/>
    </source>
</evidence>
<reference evidence="5" key="1">
    <citation type="journal article" date="2020" name="J. Eukaryot. Microbiol.">
        <title>De novo Sequencing, Assembly and Annotation of the Transcriptome for the Free-Living Testate Amoeba Arcella intermedia.</title>
        <authorList>
            <person name="Ribeiro G.M."/>
            <person name="Porfirio-Sousa A.L."/>
            <person name="Maurer-Alcala X.X."/>
            <person name="Katz L.A."/>
            <person name="Lahr D.J.G."/>
        </authorList>
    </citation>
    <scope>NUCLEOTIDE SEQUENCE</scope>
</reference>
<dbReference type="Pfam" id="PF14327">
    <property type="entry name" value="CSTF2_hinge"/>
    <property type="match status" value="1"/>
</dbReference>
<evidence type="ECO:0000256" key="3">
    <source>
        <dbReference type="PROSITE-ProRule" id="PRU00176"/>
    </source>
</evidence>
<keyword evidence="3" id="KW-0694">RNA-binding</keyword>
<dbReference type="Gene3D" id="3.30.70.330">
    <property type="match status" value="1"/>
</dbReference>
<feature type="domain" description="RRM" evidence="4">
    <location>
        <begin position="1"/>
        <end position="60"/>
    </location>
</feature>
<proteinExistence type="predicted"/>
<evidence type="ECO:0000256" key="1">
    <source>
        <dbReference type="ARBA" id="ARBA00004123"/>
    </source>
</evidence>
<dbReference type="Pfam" id="PF14304">
    <property type="entry name" value="CSTF_C"/>
    <property type="match status" value="1"/>
</dbReference>
<dbReference type="PANTHER" id="PTHR45735">
    <property type="entry name" value="CLEAVAGE STIMULATION FACTOR SUBUNIT 2"/>
    <property type="match status" value="1"/>
</dbReference>
<dbReference type="GO" id="GO:0031124">
    <property type="term" value="P:mRNA 3'-end processing"/>
    <property type="evidence" value="ECO:0007669"/>
    <property type="project" value="InterPro"/>
</dbReference>
<sequence length="271" mass="29666">MLSQVSPILSFRLVTERETGKSKGFGFCDYRDVNAALAAIRALNGREINGRVLKVDFADDKTPLPMDLPKQDFRFQPTRPPAQVPLGPKEDVGLQSDIGKVLEGMTSSQLYEVMVQLKGLYQKSPERVTALLRNNPPFAYALLKTQIMLGMITQDIAKQIIPTALPSPMVLPTPVMGGAIPGMTPSYLPPVPVPVAPVHGFPPVSAPVGGIGKAPPPNDLNSVLGEEQRALLEQVMKLTPEQIEKLKPQERQQIMQLRKTMVALNYGMPLR</sequence>
<comment type="subcellular location">
    <subcellularLocation>
        <location evidence="1">Nucleus</location>
    </subcellularLocation>
</comment>
<dbReference type="InterPro" id="IPR038192">
    <property type="entry name" value="CSTF_C_sf"/>
</dbReference>
<evidence type="ECO:0000259" key="4">
    <source>
        <dbReference type="PROSITE" id="PS50102"/>
    </source>
</evidence>
<accession>A0A6B2LCA6</accession>
<dbReference type="InterPro" id="IPR025742">
    <property type="entry name" value="CSTF2_hinge"/>
</dbReference>
<dbReference type="GO" id="GO:0005847">
    <property type="term" value="C:mRNA cleavage and polyadenylation specificity factor complex"/>
    <property type="evidence" value="ECO:0007669"/>
    <property type="project" value="TreeGrafter"/>
</dbReference>
<name>A0A6B2LCA6_9EUKA</name>
<dbReference type="Pfam" id="PF00076">
    <property type="entry name" value="RRM_1"/>
    <property type="match status" value="1"/>
</dbReference>
<dbReference type="SMART" id="SM00360">
    <property type="entry name" value="RRM"/>
    <property type="match status" value="1"/>
</dbReference>
<dbReference type="Gene3D" id="1.10.20.70">
    <property type="entry name" value="Transcription termination and cleavage factor, C-terminal domain"/>
    <property type="match status" value="1"/>
</dbReference>
<dbReference type="InterPro" id="IPR012677">
    <property type="entry name" value="Nucleotide-bd_a/b_plait_sf"/>
</dbReference>
<dbReference type="InterPro" id="IPR026896">
    <property type="entry name" value="CSTF_C"/>
</dbReference>
<evidence type="ECO:0000313" key="5">
    <source>
        <dbReference type="EMBL" id="NDV34615.1"/>
    </source>
</evidence>
<keyword evidence="2" id="KW-0539">Nucleus</keyword>
<dbReference type="SUPFAM" id="SSF54928">
    <property type="entry name" value="RNA-binding domain, RBD"/>
    <property type="match status" value="1"/>
</dbReference>
<dbReference type="InterPro" id="IPR035979">
    <property type="entry name" value="RBD_domain_sf"/>
</dbReference>
<dbReference type="GO" id="GO:0003729">
    <property type="term" value="F:mRNA binding"/>
    <property type="evidence" value="ECO:0007669"/>
    <property type="project" value="TreeGrafter"/>
</dbReference>
<dbReference type="InterPro" id="IPR000504">
    <property type="entry name" value="RRM_dom"/>
</dbReference>
<dbReference type="PROSITE" id="PS50102">
    <property type="entry name" value="RRM"/>
    <property type="match status" value="1"/>
</dbReference>
<protein>
    <recommendedName>
        <fullName evidence="4">RRM domain-containing protein</fullName>
    </recommendedName>
</protein>
<dbReference type="EMBL" id="GIBP01005646">
    <property type="protein sequence ID" value="NDV34615.1"/>
    <property type="molecule type" value="Transcribed_RNA"/>
</dbReference>